<dbReference type="STRING" id="568860.SAMN05421811_127107"/>
<dbReference type="SUPFAM" id="SSF47090">
    <property type="entry name" value="PGBD-like"/>
    <property type="match status" value="1"/>
</dbReference>
<dbReference type="RefSeq" id="WP_091094075.1">
    <property type="nucleotide sequence ID" value="NZ_FOHX01000027.1"/>
</dbReference>
<name>A0A1I0LVK9_9ACTN</name>
<keyword evidence="4" id="KW-1185">Reference proteome</keyword>
<protein>
    <submittedName>
        <fullName evidence="3">Putative peptidoglycan binding domain-containing protein</fullName>
    </submittedName>
</protein>
<feature type="domain" description="Peptidoglycan binding-like" evidence="1">
    <location>
        <begin position="207"/>
        <end position="250"/>
    </location>
</feature>
<dbReference type="InterPro" id="IPR036366">
    <property type="entry name" value="PGBDSf"/>
</dbReference>
<dbReference type="Pfam" id="PF05257">
    <property type="entry name" value="CHAP"/>
    <property type="match status" value="1"/>
</dbReference>
<dbReference type="Pfam" id="PF01471">
    <property type="entry name" value="PG_binding_1"/>
    <property type="match status" value="1"/>
</dbReference>
<dbReference type="InterPro" id="IPR036365">
    <property type="entry name" value="PGBD-like_sf"/>
</dbReference>
<dbReference type="EMBL" id="FOHX01000027">
    <property type="protein sequence ID" value="SEU46652.1"/>
    <property type="molecule type" value="Genomic_DNA"/>
</dbReference>
<reference evidence="3 4" key="1">
    <citation type="submission" date="2016-10" db="EMBL/GenBank/DDBJ databases">
        <authorList>
            <person name="de Groot N.N."/>
        </authorList>
    </citation>
    <scope>NUCLEOTIDE SEQUENCE [LARGE SCALE GENOMIC DNA]</scope>
    <source>
        <strain evidence="3 4">CGMCC 4.5598</strain>
    </source>
</reference>
<proteinExistence type="predicted"/>
<sequence length="256" mass="28413">MKVTDPVDRLLSEARAQLGYTESPTGWTVFGSWWAKRHGKPSSWALEPWCDMFVAWCAYKAGLLPVVGDHAWTVGHAQWFKARGQWGHTPRRGAIVFFDWGGSRDIQRIDHVGIVEAVRDGSRTIVTIEGNTDNRVRRRERSLANVAGFGYPVYLPAPATPKPPATPALTWTETMMKNLPTLRRGDGKDPNDPKRWHVKTAFYLLHARGHGLAGGIDDTVFGGPMEDAVRAVQRAAGKRVDGVIGPETWPVLVRVS</sequence>
<organism evidence="3 4">
    <name type="scientific">Nonomuraea wenchangensis</name>
    <dbReference type="NCBI Taxonomy" id="568860"/>
    <lineage>
        <taxon>Bacteria</taxon>
        <taxon>Bacillati</taxon>
        <taxon>Actinomycetota</taxon>
        <taxon>Actinomycetes</taxon>
        <taxon>Streptosporangiales</taxon>
        <taxon>Streptosporangiaceae</taxon>
        <taxon>Nonomuraea</taxon>
    </lineage>
</organism>
<feature type="domain" description="Peptidase C51" evidence="2">
    <location>
        <begin position="48"/>
        <end position="131"/>
    </location>
</feature>
<evidence type="ECO:0000313" key="4">
    <source>
        <dbReference type="Proteomes" id="UP000199361"/>
    </source>
</evidence>
<gene>
    <name evidence="3" type="ORF">SAMN05421811_127107</name>
</gene>
<dbReference type="InterPro" id="IPR038765">
    <property type="entry name" value="Papain-like_cys_pep_sf"/>
</dbReference>
<dbReference type="Gene3D" id="3.90.1720.10">
    <property type="entry name" value="endopeptidase domain like (from Nostoc punctiforme)"/>
    <property type="match status" value="1"/>
</dbReference>
<evidence type="ECO:0000259" key="2">
    <source>
        <dbReference type="Pfam" id="PF05257"/>
    </source>
</evidence>
<evidence type="ECO:0000313" key="3">
    <source>
        <dbReference type="EMBL" id="SEU46652.1"/>
    </source>
</evidence>
<dbReference type="AlphaFoldDB" id="A0A1I0LVK9"/>
<dbReference type="OrthoDB" id="5124837at2"/>
<evidence type="ECO:0000259" key="1">
    <source>
        <dbReference type="Pfam" id="PF01471"/>
    </source>
</evidence>
<dbReference type="InterPro" id="IPR007921">
    <property type="entry name" value="CHAP_dom"/>
</dbReference>
<dbReference type="Proteomes" id="UP000199361">
    <property type="component" value="Unassembled WGS sequence"/>
</dbReference>
<dbReference type="Gene3D" id="1.10.101.10">
    <property type="entry name" value="PGBD-like superfamily/PGBD"/>
    <property type="match status" value="1"/>
</dbReference>
<accession>A0A1I0LVK9</accession>
<dbReference type="SUPFAM" id="SSF54001">
    <property type="entry name" value="Cysteine proteinases"/>
    <property type="match status" value="1"/>
</dbReference>
<dbReference type="InterPro" id="IPR002477">
    <property type="entry name" value="Peptidoglycan-bd-like"/>
</dbReference>